<protein>
    <recommendedName>
        <fullName evidence="1">Methyltransferase type 11 domain-containing protein</fullName>
    </recommendedName>
</protein>
<dbReference type="Proteomes" id="UP000319578">
    <property type="component" value="Unassembled WGS sequence"/>
</dbReference>
<dbReference type="AlphaFoldDB" id="A0A0K9YV44"/>
<reference evidence="2 5" key="3">
    <citation type="submission" date="2019-06" db="EMBL/GenBank/DDBJ databases">
        <title>Whole genome shotgun sequence of Brevibacillus reuszeri NBRC 15719.</title>
        <authorList>
            <person name="Hosoyama A."/>
            <person name="Uohara A."/>
            <person name="Ohji S."/>
            <person name="Ichikawa N."/>
        </authorList>
    </citation>
    <scope>NUCLEOTIDE SEQUENCE [LARGE SCALE GENOMIC DNA]</scope>
    <source>
        <strain evidence="2 5">NBRC 15719</strain>
    </source>
</reference>
<evidence type="ECO:0000313" key="5">
    <source>
        <dbReference type="Proteomes" id="UP000319578"/>
    </source>
</evidence>
<evidence type="ECO:0000313" key="3">
    <source>
        <dbReference type="EMBL" id="KNB72556.1"/>
    </source>
</evidence>
<feature type="domain" description="Methyltransferase type 11" evidence="1">
    <location>
        <begin position="73"/>
        <end position="161"/>
    </location>
</feature>
<reference evidence="3" key="2">
    <citation type="submission" date="2015-07" db="EMBL/GenBank/DDBJ databases">
        <title>MeaNS - Measles Nucleotide Surveillance Program.</title>
        <authorList>
            <person name="Tran T."/>
            <person name="Druce J."/>
        </authorList>
    </citation>
    <scope>NUCLEOTIDE SEQUENCE</scope>
    <source>
        <strain evidence="3">DSM 9887</strain>
    </source>
</reference>
<reference evidence="4" key="1">
    <citation type="submission" date="2015-07" db="EMBL/GenBank/DDBJ databases">
        <title>Genome sequencing project for genomic taxonomy and phylogenomics of Bacillus-like bacteria.</title>
        <authorList>
            <person name="Liu B."/>
            <person name="Wang J."/>
            <person name="Zhu Y."/>
            <person name="Liu G."/>
            <person name="Chen Q."/>
            <person name="Chen Z."/>
            <person name="Lan J."/>
            <person name="Che J."/>
            <person name="Ge C."/>
            <person name="Shi H."/>
            <person name="Pan Z."/>
            <person name="Liu X."/>
        </authorList>
    </citation>
    <scope>NUCLEOTIDE SEQUENCE [LARGE SCALE GENOMIC DNA]</scope>
    <source>
        <strain evidence="4">DSM 9887</strain>
    </source>
</reference>
<evidence type="ECO:0000313" key="4">
    <source>
        <dbReference type="Proteomes" id="UP000036834"/>
    </source>
</evidence>
<comment type="caution">
    <text evidence="3">The sequence shown here is derived from an EMBL/GenBank/DDBJ whole genome shotgun (WGS) entry which is preliminary data.</text>
</comment>
<dbReference type="InterPro" id="IPR013216">
    <property type="entry name" value="Methyltransf_11"/>
</dbReference>
<dbReference type="RefSeq" id="WP_049738608.1">
    <property type="nucleotide sequence ID" value="NZ_BJON01000015.1"/>
</dbReference>
<dbReference type="Proteomes" id="UP000036834">
    <property type="component" value="Unassembled WGS sequence"/>
</dbReference>
<proteinExistence type="predicted"/>
<sequence>MSSRPISMSASAFWITAWERAVQTDVRVKDDSEEEKFWEGYAPMYDERNPLAPYTSVMMDAVFPHLRPEDNLLEVGPGTGGFTQLFAPHIGRITLVEPSASMFAEFRSNWQKTGYELPEVVHEKWEEVEEAKADVLFSANAFYRIRDMKEALLKMHETAKRHVFLVQSIGRPFAGPLSLSCQDQLYEKERAVAISEILEELGIKHTYRTFPVERKNGMTHDVALIHWEP</sequence>
<dbReference type="GO" id="GO:0008757">
    <property type="term" value="F:S-adenosylmethionine-dependent methyltransferase activity"/>
    <property type="evidence" value="ECO:0007669"/>
    <property type="project" value="InterPro"/>
</dbReference>
<dbReference type="STRING" id="54915.ADS79_11890"/>
<organism evidence="3 4">
    <name type="scientific">Brevibacillus reuszeri</name>
    <dbReference type="NCBI Taxonomy" id="54915"/>
    <lineage>
        <taxon>Bacteria</taxon>
        <taxon>Bacillati</taxon>
        <taxon>Bacillota</taxon>
        <taxon>Bacilli</taxon>
        <taxon>Bacillales</taxon>
        <taxon>Paenibacillaceae</taxon>
        <taxon>Brevibacillus</taxon>
    </lineage>
</organism>
<dbReference type="SUPFAM" id="SSF53335">
    <property type="entry name" value="S-adenosyl-L-methionine-dependent methyltransferases"/>
    <property type="match status" value="1"/>
</dbReference>
<dbReference type="CDD" id="cd02440">
    <property type="entry name" value="AdoMet_MTases"/>
    <property type="match status" value="1"/>
</dbReference>
<gene>
    <name evidence="3" type="ORF">ADS79_11890</name>
    <name evidence="2" type="ORF">BRE01_41340</name>
</gene>
<dbReference type="InterPro" id="IPR029063">
    <property type="entry name" value="SAM-dependent_MTases_sf"/>
</dbReference>
<evidence type="ECO:0000313" key="2">
    <source>
        <dbReference type="EMBL" id="GED70432.1"/>
    </source>
</evidence>
<dbReference type="PATRIC" id="fig|54915.3.peg.1344"/>
<evidence type="ECO:0000259" key="1">
    <source>
        <dbReference type="Pfam" id="PF08241"/>
    </source>
</evidence>
<accession>A0A0K9YV44</accession>
<name>A0A0K9YV44_9BACL</name>
<dbReference type="Gene3D" id="3.40.50.150">
    <property type="entry name" value="Vaccinia Virus protein VP39"/>
    <property type="match status" value="1"/>
</dbReference>
<dbReference type="Pfam" id="PF08241">
    <property type="entry name" value="Methyltransf_11"/>
    <property type="match status" value="1"/>
</dbReference>
<keyword evidence="5" id="KW-1185">Reference proteome</keyword>
<dbReference type="EMBL" id="BJON01000015">
    <property type="protein sequence ID" value="GED70432.1"/>
    <property type="molecule type" value="Genomic_DNA"/>
</dbReference>
<dbReference type="EMBL" id="LGIQ01000007">
    <property type="protein sequence ID" value="KNB72556.1"/>
    <property type="molecule type" value="Genomic_DNA"/>
</dbReference>